<organism evidence="4 5">
    <name type="scientific">Clostridium botulinum B2 450</name>
    <dbReference type="NCBI Taxonomy" id="1379739"/>
    <lineage>
        <taxon>Bacteria</taxon>
        <taxon>Bacillati</taxon>
        <taxon>Bacillota</taxon>
        <taxon>Clostridia</taxon>
        <taxon>Eubacteriales</taxon>
        <taxon>Clostridiaceae</taxon>
        <taxon>Clostridium</taxon>
    </lineage>
</organism>
<evidence type="ECO:0000256" key="1">
    <source>
        <dbReference type="ARBA" id="ARBA00022691"/>
    </source>
</evidence>
<comment type="similarity">
    <text evidence="2">Belongs to the tRNA methyltransferase O family.</text>
</comment>
<dbReference type="Proteomes" id="UP000032250">
    <property type="component" value="Unassembled WGS sequence"/>
</dbReference>
<dbReference type="Pfam" id="PF01980">
    <property type="entry name" value="TrmO_N"/>
    <property type="match status" value="1"/>
</dbReference>
<dbReference type="PATRIC" id="fig|1379739.3.peg.2108"/>
<dbReference type="PROSITE" id="PS51668">
    <property type="entry name" value="TSAA_2"/>
    <property type="match status" value="1"/>
</dbReference>
<evidence type="ECO:0000256" key="2">
    <source>
        <dbReference type="ARBA" id="ARBA00033753"/>
    </source>
</evidence>
<dbReference type="InterPro" id="IPR036414">
    <property type="entry name" value="YaeB_N_sf"/>
</dbReference>
<dbReference type="HOGENOM" id="CLU_013458_2_0_9"/>
<dbReference type="InterPro" id="IPR036413">
    <property type="entry name" value="YaeB-like_sf"/>
</dbReference>
<evidence type="ECO:0000313" key="4">
    <source>
        <dbReference type="EMBL" id="KIS23683.1"/>
    </source>
</evidence>
<dbReference type="InterPro" id="IPR023368">
    <property type="entry name" value="UPF0066_cons_site"/>
</dbReference>
<dbReference type="OrthoDB" id="9804309at2"/>
<dbReference type="GO" id="GO:0032259">
    <property type="term" value="P:methylation"/>
    <property type="evidence" value="ECO:0007669"/>
    <property type="project" value="UniProtKB-KW"/>
</dbReference>
<dbReference type="EMBL" id="JXSU01000007">
    <property type="protein sequence ID" value="KIS23683.1"/>
    <property type="molecule type" value="Genomic_DNA"/>
</dbReference>
<feature type="domain" description="TsaA-like" evidence="3">
    <location>
        <begin position="6"/>
        <end position="134"/>
    </location>
</feature>
<dbReference type="Gene3D" id="2.40.30.70">
    <property type="entry name" value="YaeB-like"/>
    <property type="match status" value="1"/>
</dbReference>
<evidence type="ECO:0000259" key="3">
    <source>
        <dbReference type="PROSITE" id="PS51668"/>
    </source>
</evidence>
<dbReference type="PROSITE" id="PS01318">
    <property type="entry name" value="TSAA_1"/>
    <property type="match status" value="1"/>
</dbReference>
<reference evidence="4 5" key="1">
    <citation type="submission" date="2014-06" db="EMBL/GenBank/DDBJ databases">
        <title>Genome characterization of distinct group I Clostridium botulinum lineages.</title>
        <authorList>
            <person name="Giordani F."/>
            <person name="Anselmo A."/>
            <person name="Fillo S."/>
            <person name="Palozzi A.M."/>
            <person name="Fortunato A."/>
            <person name="Gentile B."/>
            <person name="Ciammaruconi A."/>
            <person name="Anniballi F."/>
            <person name="De Medici D."/>
            <person name="Lista F."/>
        </authorList>
    </citation>
    <scope>NUCLEOTIDE SEQUENCE [LARGE SCALE GENOMIC DNA]</scope>
    <source>
        <strain evidence="4 5">B2 450</strain>
    </source>
</reference>
<keyword evidence="4" id="KW-0489">Methyltransferase</keyword>
<name>A0A0D0ZYS1_CLOBO</name>
<dbReference type="AlphaFoldDB" id="A0A0D0ZYS1"/>
<dbReference type="InterPro" id="IPR023370">
    <property type="entry name" value="TrmO-like_N"/>
</dbReference>
<keyword evidence="4" id="KW-0808">Transferase</keyword>
<dbReference type="RefSeq" id="WP_003486140.1">
    <property type="nucleotide sequence ID" value="NZ_JXSU01000007.1"/>
</dbReference>
<dbReference type="SUPFAM" id="SSF118196">
    <property type="entry name" value="YaeB-like"/>
    <property type="match status" value="1"/>
</dbReference>
<dbReference type="PANTHER" id="PTHR12818">
    <property type="entry name" value="TRNA (ADENINE(37)-N6)-METHYLTRANSFERASE"/>
    <property type="match status" value="1"/>
</dbReference>
<protein>
    <submittedName>
        <fullName evidence="4">Methyltransferase</fullName>
    </submittedName>
</protein>
<keyword evidence="1" id="KW-0949">S-adenosyl-L-methionine</keyword>
<dbReference type="CDD" id="cd09281">
    <property type="entry name" value="UPF0066"/>
    <property type="match status" value="1"/>
</dbReference>
<dbReference type="InterPro" id="IPR040372">
    <property type="entry name" value="YaeB-like"/>
</dbReference>
<gene>
    <name evidence="4" type="ORF">N495_08780</name>
</gene>
<evidence type="ECO:0000313" key="5">
    <source>
        <dbReference type="Proteomes" id="UP000032250"/>
    </source>
</evidence>
<sequence length="134" mass="15175">MDTINLKPIGYVKSPFKSLEEIPPQSIYAKDEKATIEIKEDLVDGLKDLDKNSHIIILFYFNKSKDFNLITKTPWSDEKKGVFSTRSPKRPNAIGLSIVKLIEINNNKIIIEGVDMLDGTPVLDIKPYSDKLNP</sequence>
<comment type="caution">
    <text evidence="4">The sequence shown here is derived from an EMBL/GenBank/DDBJ whole genome shotgun (WGS) entry which is preliminary data.</text>
</comment>
<proteinExistence type="inferred from homology"/>
<dbReference type="NCBIfam" id="TIGR00104">
    <property type="entry name" value="tRNA_TsaA"/>
    <property type="match status" value="1"/>
</dbReference>
<dbReference type="GO" id="GO:0008168">
    <property type="term" value="F:methyltransferase activity"/>
    <property type="evidence" value="ECO:0007669"/>
    <property type="project" value="UniProtKB-KW"/>
</dbReference>
<dbReference type="PANTHER" id="PTHR12818:SF0">
    <property type="entry name" value="TRNA (ADENINE(37)-N6)-METHYLTRANSFERASE"/>
    <property type="match status" value="1"/>
</dbReference>
<accession>A0A0D0ZYS1</accession>